<evidence type="ECO:0000313" key="2">
    <source>
        <dbReference type="EMBL" id="MFC4558373.1"/>
    </source>
</evidence>
<dbReference type="CDD" id="cd07344">
    <property type="entry name" value="M48_yhfN_like"/>
    <property type="match status" value="1"/>
</dbReference>
<dbReference type="EMBL" id="JBHSFU010000004">
    <property type="protein sequence ID" value="MFC4558373.1"/>
    <property type="molecule type" value="Genomic_DNA"/>
</dbReference>
<dbReference type="RefSeq" id="WP_390295024.1">
    <property type="nucleotide sequence ID" value="NZ_JBHSFU010000004.1"/>
</dbReference>
<keyword evidence="3" id="KW-1185">Reference proteome</keyword>
<organism evidence="2 3">
    <name type="scientific">Virgibacillus kekensis</name>
    <dbReference type="NCBI Taxonomy" id="202261"/>
    <lineage>
        <taxon>Bacteria</taxon>
        <taxon>Bacillati</taxon>
        <taxon>Bacillota</taxon>
        <taxon>Bacilli</taxon>
        <taxon>Bacillales</taxon>
        <taxon>Bacillaceae</taxon>
        <taxon>Virgibacillus</taxon>
    </lineage>
</organism>
<dbReference type="InterPro" id="IPR002725">
    <property type="entry name" value="YgjP-like_metallopeptidase"/>
</dbReference>
<reference evidence="3" key="1">
    <citation type="journal article" date="2019" name="Int. J. Syst. Evol. Microbiol.">
        <title>The Global Catalogue of Microorganisms (GCM) 10K type strain sequencing project: providing services to taxonomists for standard genome sequencing and annotation.</title>
        <authorList>
            <consortium name="The Broad Institute Genomics Platform"/>
            <consortium name="The Broad Institute Genome Sequencing Center for Infectious Disease"/>
            <person name="Wu L."/>
            <person name="Ma J."/>
        </authorList>
    </citation>
    <scope>NUCLEOTIDE SEQUENCE [LARGE SCALE GENOMIC DNA]</scope>
    <source>
        <strain evidence="3">CGMCC 4.7426</strain>
    </source>
</reference>
<name>A0ABV9DLA0_9BACI</name>
<dbReference type="InterPro" id="IPR053136">
    <property type="entry name" value="UTP_pyrophosphatase-like"/>
</dbReference>
<evidence type="ECO:0000313" key="3">
    <source>
        <dbReference type="Proteomes" id="UP001595989"/>
    </source>
</evidence>
<dbReference type="Proteomes" id="UP001595989">
    <property type="component" value="Unassembled WGS sequence"/>
</dbReference>
<dbReference type="PANTHER" id="PTHR30399">
    <property type="entry name" value="UNCHARACTERIZED PROTEIN YGJP"/>
    <property type="match status" value="1"/>
</dbReference>
<proteinExistence type="predicted"/>
<gene>
    <name evidence="2" type="ORF">ACFO3D_09125</name>
</gene>
<sequence>MEKHQIEHNNKTITFFIERKDVKNVNVNIKPDMTVVVSANNRVPIDFIEGLIRKKAPWILKNVKGFEKVQPERRSEREYVSGESFKYLGKQYRLGVYAVDQQKDEGVKYLRGYLHLYVKNLQDKIRKKNLLEQWLRHRAQIVFHEQLEKAYKKVGKYNIDKPEISIRTMKVRWGSALLDKQMIQLNSELIKAPKSCIEYVILHELIHFIHNNHSETFYTMLDVSMPDWEDRKRILDEEIVKEL</sequence>
<comment type="caution">
    <text evidence="2">The sequence shown here is derived from an EMBL/GenBank/DDBJ whole genome shotgun (WGS) entry which is preliminary data.</text>
</comment>
<evidence type="ECO:0000259" key="1">
    <source>
        <dbReference type="Pfam" id="PF01863"/>
    </source>
</evidence>
<accession>A0ABV9DLA0</accession>
<dbReference type="Pfam" id="PF01863">
    <property type="entry name" value="YgjP-like"/>
    <property type="match status" value="1"/>
</dbReference>
<feature type="domain" description="YgjP-like metallopeptidase" evidence="1">
    <location>
        <begin position="23"/>
        <end position="237"/>
    </location>
</feature>
<protein>
    <submittedName>
        <fullName evidence="2">M48 family metallopeptidase</fullName>
    </submittedName>
</protein>
<dbReference type="PANTHER" id="PTHR30399:SF1">
    <property type="entry name" value="UTP PYROPHOSPHATASE"/>
    <property type="match status" value="1"/>
</dbReference>
<dbReference type="Gene3D" id="3.30.2010.10">
    <property type="entry name" value="Metalloproteases ('zincins'), catalytic domain"/>
    <property type="match status" value="1"/>
</dbReference>